<gene>
    <name evidence="5" type="ORF">ACFFJP_08815</name>
</gene>
<dbReference type="GO" id="GO:0004601">
    <property type="term" value="F:peroxidase activity"/>
    <property type="evidence" value="ECO:0007669"/>
    <property type="project" value="UniProtKB-KW"/>
</dbReference>
<dbReference type="PROSITE" id="PS00763">
    <property type="entry name" value="GLUTATHIONE_PEROXID_2"/>
    <property type="match status" value="1"/>
</dbReference>
<organism evidence="5 6">
    <name type="scientific">Rheinheimera tilapiae</name>
    <dbReference type="NCBI Taxonomy" id="875043"/>
    <lineage>
        <taxon>Bacteria</taxon>
        <taxon>Pseudomonadati</taxon>
        <taxon>Pseudomonadota</taxon>
        <taxon>Gammaproteobacteria</taxon>
        <taxon>Chromatiales</taxon>
        <taxon>Chromatiaceae</taxon>
        <taxon>Rheinheimera</taxon>
    </lineage>
</organism>
<dbReference type="CDD" id="cd00340">
    <property type="entry name" value="GSH_Peroxidase"/>
    <property type="match status" value="1"/>
</dbReference>
<dbReference type="EMBL" id="JBHLXP010000001">
    <property type="protein sequence ID" value="MFC0048388.1"/>
    <property type="molecule type" value="Genomic_DNA"/>
</dbReference>
<dbReference type="InterPro" id="IPR000889">
    <property type="entry name" value="Glutathione_peroxidase"/>
</dbReference>
<comment type="caution">
    <text evidence="5">The sequence shown here is derived from an EMBL/GenBank/DDBJ whole genome shotgun (WGS) entry which is preliminary data.</text>
</comment>
<dbReference type="Pfam" id="PF00255">
    <property type="entry name" value="GSHPx"/>
    <property type="match status" value="1"/>
</dbReference>
<proteinExistence type="inferred from homology"/>
<dbReference type="InterPro" id="IPR029760">
    <property type="entry name" value="GPX_CS"/>
</dbReference>
<keyword evidence="2 4" id="KW-0575">Peroxidase</keyword>
<evidence type="ECO:0000256" key="4">
    <source>
        <dbReference type="RuleBase" id="RU000499"/>
    </source>
</evidence>
<dbReference type="SUPFAM" id="SSF52833">
    <property type="entry name" value="Thioredoxin-like"/>
    <property type="match status" value="1"/>
</dbReference>
<keyword evidence="6" id="KW-1185">Reference proteome</keyword>
<comment type="similarity">
    <text evidence="1 4">Belongs to the glutathione peroxidase family.</text>
</comment>
<dbReference type="Gene3D" id="3.40.30.10">
    <property type="entry name" value="Glutaredoxin"/>
    <property type="match status" value="1"/>
</dbReference>
<dbReference type="RefSeq" id="WP_377242532.1">
    <property type="nucleotide sequence ID" value="NZ_JBHLXP010000001.1"/>
</dbReference>
<accession>A0ABV6BEA9</accession>
<dbReference type="PROSITE" id="PS00460">
    <property type="entry name" value="GLUTATHIONE_PEROXID_1"/>
    <property type="match status" value="1"/>
</dbReference>
<evidence type="ECO:0000313" key="6">
    <source>
        <dbReference type="Proteomes" id="UP001589813"/>
    </source>
</evidence>
<dbReference type="Proteomes" id="UP001589813">
    <property type="component" value="Unassembled WGS sequence"/>
</dbReference>
<reference evidence="5 6" key="1">
    <citation type="submission" date="2024-09" db="EMBL/GenBank/DDBJ databases">
        <authorList>
            <person name="Sun Q."/>
            <person name="Mori K."/>
        </authorList>
    </citation>
    <scope>NUCLEOTIDE SEQUENCE [LARGE SCALE GENOMIC DNA]</scope>
    <source>
        <strain evidence="5 6">KCTC 23315</strain>
    </source>
</reference>
<dbReference type="InterPro" id="IPR029759">
    <property type="entry name" value="GPX_AS"/>
</dbReference>
<dbReference type="PANTHER" id="PTHR11592:SF78">
    <property type="entry name" value="GLUTATHIONE PEROXIDASE"/>
    <property type="match status" value="1"/>
</dbReference>
<dbReference type="PROSITE" id="PS51355">
    <property type="entry name" value="GLUTATHIONE_PEROXID_3"/>
    <property type="match status" value="1"/>
</dbReference>
<evidence type="ECO:0000256" key="3">
    <source>
        <dbReference type="ARBA" id="ARBA00023002"/>
    </source>
</evidence>
<name>A0ABV6BEA9_9GAMM</name>
<evidence type="ECO:0000256" key="1">
    <source>
        <dbReference type="ARBA" id="ARBA00006926"/>
    </source>
</evidence>
<dbReference type="InterPro" id="IPR036249">
    <property type="entry name" value="Thioredoxin-like_sf"/>
</dbReference>
<dbReference type="PIRSF" id="PIRSF000303">
    <property type="entry name" value="Glutathion_perox"/>
    <property type="match status" value="1"/>
</dbReference>
<keyword evidence="3 4" id="KW-0560">Oxidoreductase</keyword>
<protein>
    <recommendedName>
        <fullName evidence="4">Glutathione peroxidase</fullName>
    </recommendedName>
</protein>
<dbReference type="PRINTS" id="PR01011">
    <property type="entry name" value="GLUTPROXDASE"/>
</dbReference>
<evidence type="ECO:0000313" key="5">
    <source>
        <dbReference type="EMBL" id="MFC0048388.1"/>
    </source>
</evidence>
<dbReference type="PANTHER" id="PTHR11592">
    <property type="entry name" value="GLUTATHIONE PEROXIDASE"/>
    <property type="match status" value="1"/>
</dbReference>
<evidence type="ECO:0000256" key="2">
    <source>
        <dbReference type="ARBA" id="ARBA00022559"/>
    </source>
</evidence>
<sequence length="165" mass="18756">MANVHHFKVRTPQGNLLELNKYRDKVLLIVNTASRCGFTPQYQDLEKLHQQYHQRGLEILAFPCNQFGGQEPGSDSDIQQFCQLNYGVSFGVMAKINVNGPEADPLFEYLKDQARGLMKTRAIKWNFTKFLVNKDGVVVKRYAPRTKPGQFIDAIEAELALLPAQ</sequence>